<proteinExistence type="predicted"/>
<sequence>MSKAWLNVTFILVGAGVLFITATYFMMY</sequence>
<dbReference type="EMBL" id="UINC01030493">
    <property type="protein sequence ID" value="SVB14994.1"/>
    <property type="molecule type" value="Genomic_DNA"/>
</dbReference>
<feature type="transmembrane region" description="Helical" evidence="1">
    <location>
        <begin position="6"/>
        <end position="27"/>
    </location>
</feature>
<keyword evidence="1" id="KW-1133">Transmembrane helix</keyword>
<evidence type="ECO:0000256" key="1">
    <source>
        <dbReference type="SAM" id="Phobius"/>
    </source>
</evidence>
<organism evidence="2">
    <name type="scientific">marine metagenome</name>
    <dbReference type="NCBI Taxonomy" id="408172"/>
    <lineage>
        <taxon>unclassified sequences</taxon>
        <taxon>metagenomes</taxon>
        <taxon>ecological metagenomes</taxon>
    </lineage>
</organism>
<keyword evidence="1" id="KW-0812">Transmembrane</keyword>
<dbReference type="AlphaFoldDB" id="A0A382BMU6"/>
<accession>A0A382BMU6</accession>
<evidence type="ECO:0000313" key="2">
    <source>
        <dbReference type="EMBL" id="SVB14994.1"/>
    </source>
</evidence>
<gene>
    <name evidence="2" type="ORF">METZ01_LOCUS167848</name>
</gene>
<protein>
    <submittedName>
        <fullName evidence="2">Uncharacterized protein</fullName>
    </submittedName>
</protein>
<reference evidence="2" key="1">
    <citation type="submission" date="2018-05" db="EMBL/GenBank/DDBJ databases">
        <authorList>
            <person name="Lanie J.A."/>
            <person name="Ng W.-L."/>
            <person name="Kazmierczak K.M."/>
            <person name="Andrzejewski T.M."/>
            <person name="Davidsen T.M."/>
            <person name="Wayne K.J."/>
            <person name="Tettelin H."/>
            <person name="Glass J.I."/>
            <person name="Rusch D."/>
            <person name="Podicherti R."/>
            <person name="Tsui H.-C.T."/>
            <person name="Winkler M.E."/>
        </authorList>
    </citation>
    <scope>NUCLEOTIDE SEQUENCE</scope>
</reference>
<keyword evidence="1" id="KW-0472">Membrane</keyword>
<name>A0A382BMU6_9ZZZZ</name>